<dbReference type="GO" id="GO:0005886">
    <property type="term" value="C:plasma membrane"/>
    <property type="evidence" value="ECO:0007669"/>
    <property type="project" value="TreeGrafter"/>
</dbReference>
<proteinExistence type="predicted"/>
<dbReference type="InterPro" id="IPR029787">
    <property type="entry name" value="Nucleotide_cyclase"/>
</dbReference>
<dbReference type="Pfam" id="PF00990">
    <property type="entry name" value="GGDEF"/>
    <property type="match status" value="1"/>
</dbReference>
<dbReference type="PROSITE" id="PS50887">
    <property type="entry name" value="GGDEF"/>
    <property type="match status" value="1"/>
</dbReference>
<feature type="transmembrane region" description="Helical" evidence="1">
    <location>
        <begin position="12"/>
        <end position="31"/>
    </location>
</feature>
<dbReference type="KEGG" id="crs:FQB35_11200"/>
<dbReference type="PANTHER" id="PTHR45138:SF6">
    <property type="entry name" value="DIGUANYLATE CYCLASE DGCN"/>
    <property type="match status" value="1"/>
</dbReference>
<feature type="transmembrane region" description="Helical" evidence="1">
    <location>
        <begin position="43"/>
        <end position="70"/>
    </location>
</feature>
<keyword evidence="1" id="KW-0472">Membrane</keyword>
<dbReference type="InterPro" id="IPR043128">
    <property type="entry name" value="Rev_trsase/Diguanyl_cyclase"/>
</dbReference>
<dbReference type="RefSeq" id="WP_148809980.1">
    <property type="nucleotide sequence ID" value="NZ_CP042243.1"/>
</dbReference>
<keyword evidence="4" id="KW-1185">Reference proteome</keyword>
<dbReference type="Proteomes" id="UP000324646">
    <property type="component" value="Chromosome"/>
</dbReference>
<dbReference type="EMBL" id="CP042243">
    <property type="protein sequence ID" value="QEK12844.1"/>
    <property type="molecule type" value="Genomic_DNA"/>
</dbReference>
<dbReference type="OrthoDB" id="2157599at2"/>
<feature type="domain" description="GGDEF" evidence="2">
    <location>
        <begin position="158"/>
        <end position="282"/>
    </location>
</feature>
<dbReference type="InterPro" id="IPR050469">
    <property type="entry name" value="Diguanylate_Cyclase"/>
</dbReference>
<accession>A0A5C0SHE8</accession>
<dbReference type="GO" id="GO:0052621">
    <property type="term" value="F:diguanylate cyclase activity"/>
    <property type="evidence" value="ECO:0007669"/>
    <property type="project" value="TreeGrafter"/>
</dbReference>
<sequence>MKKANKYVDMYFFLLILEIFIITTFMIFDVDEIDFKDFILYELVFILLYIAYFTNIVTGLLTSAFFIFGYGSYALYQSIFNKGFDISKSFYWIIIFPLTAFITGKFSKHLKDMRWELEKIEKDIQNLVTIDEATGLSNAKEFYKDLDEEISRANRYNFHLTLMVIEIQYFEELISIYGKTQVEKIIKVFAKIITKTIRNEDKEYRTDKNIFSIILQNTDATGAEILKERLKKALSHIIIQEGNDEKEYKLDIKIGFIQYNKQITSIFEYKELAEKELEYDIV</sequence>
<organism evidence="3 4">
    <name type="scientific">Crassaminicella thermophila</name>
    <dbReference type="NCBI Taxonomy" id="2599308"/>
    <lineage>
        <taxon>Bacteria</taxon>
        <taxon>Bacillati</taxon>
        <taxon>Bacillota</taxon>
        <taxon>Clostridia</taxon>
        <taxon>Eubacteriales</taxon>
        <taxon>Clostridiaceae</taxon>
        <taxon>Crassaminicella</taxon>
    </lineage>
</organism>
<dbReference type="NCBIfam" id="TIGR00254">
    <property type="entry name" value="GGDEF"/>
    <property type="match status" value="1"/>
</dbReference>
<feature type="transmembrane region" description="Helical" evidence="1">
    <location>
        <begin position="90"/>
        <end position="107"/>
    </location>
</feature>
<evidence type="ECO:0000313" key="4">
    <source>
        <dbReference type="Proteomes" id="UP000324646"/>
    </source>
</evidence>
<dbReference type="SUPFAM" id="SSF55073">
    <property type="entry name" value="Nucleotide cyclase"/>
    <property type="match status" value="1"/>
</dbReference>
<protein>
    <submittedName>
        <fullName evidence="3">GGDEF domain-containing protein</fullName>
    </submittedName>
</protein>
<dbReference type="GO" id="GO:0043709">
    <property type="term" value="P:cell adhesion involved in single-species biofilm formation"/>
    <property type="evidence" value="ECO:0007669"/>
    <property type="project" value="TreeGrafter"/>
</dbReference>
<keyword evidence="1" id="KW-0812">Transmembrane</keyword>
<dbReference type="Gene3D" id="3.30.70.270">
    <property type="match status" value="1"/>
</dbReference>
<name>A0A5C0SHE8_CRATE</name>
<gene>
    <name evidence="3" type="ORF">FQB35_11200</name>
</gene>
<evidence type="ECO:0000313" key="3">
    <source>
        <dbReference type="EMBL" id="QEK12844.1"/>
    </source>
</evidence>
<dbReference type="InterPro" id="IPR000160">
    <property type="entry name" value="GGDEF_dom"/>
</dbReference>
<keyword evidence="1" id="KW-1133">Transmembrane helix</keyword>
<dbReference type="PANTHER" id="PTHR45138">
    <property type="entry name" value="REGULATORY COMPONENTS OF SENSORY TRANSDUCTION SYSTEM"/>
    <property type="match status" value="1"/>
</dbReference>
<dbReference type="SMART" id="SM00267">
    <property type="entry name" value="GGDEF"/>
    <property type="match status" value="1"/>
</dbReference>
<reference evidence="3 4" key="1">
    <citation type="submission" date="2019-07" db="EMBL/GenBank/DDBJ databases">
        <title>Complete genome of Crassaminicella thermophila SY095.</title>
        <authorList>
            <person name="Li X."/>
        </authorList>
    </citation>
    <scope>NUCLEOTIDE SEQUENCE [LARGE SCALE GENOMIC DNA]</scope>
    <source>
        <strain evidence="3 4">SY095</strain>
    </source>
</reference>
<dbReference type="GO" id="GO:1902201">
    <property type="term" value="P:negative regulation of bacterial-type flagellum-dependent cell motility"/>
    <property type="evidence" value="ECO:0007669"/>
    <property type="project" value="TreeGrafter"/>
</dbReference>
<dbReference type="AlphaFoldDB" id="A0A5C0SHE8"/>
<evidence type="ECO:0000259" key="2">
    <source>
        <dbReference type="PROSITE" id="PS50887"/>
    </source>
</evidence>
<evidence type="ECO:0000256" key="1">
    <source>
        <dbReference type="SAM" id="Phobius"/>
    </source>
</evidence>